<keyword evidence="6 10" id="KW-0865">Zymogen</keyword>
<feature type="active site" description="Proton acceptor; for processing activity" evidence="10">
    <location>
        <position position="83"/>
    </location>
</feature>
<comment type="function">
    <text evidence="10">Catalyzes the decarboxylation of S-adenosylmethionine to S-adenosylmethioninamine (dcAdoMet), the propylamine donor required for the synthesis of the polyamines spermine and spermidine from the diamine putrescine.</text>
</comment>
<comment type="PTM">
    <text evidence="10">Is synthesized initially as an inactive proenzyme. Formation of the active enzyme involves a self-maturation process in which the active site pyruvoyl group is generated from an internal serine residue via an autocatalytic post-translational modification. Two non-identical subunits are generated from the proenzyme in this reaction, and the pyruvate is formed at the N-terminus of the alpha chain, which is derived from the carboxyl end of the proenzyme. The post-translation cleavage follows an unusual pathway, termed non-hydrolytic serinolysis, in which the side chain hydroxyl group of the serine supplies its oxygen atom to form the C-terminus of the beta chain, while the remainder of the serine residue undergoes an oxidative deamination to produce ammonia and the pyruvoyl group blocking the N-terminus of the alpha chain.</text>
</comment>
<evidence type="ECO:0000256" key="8">
    <source>
        <dbReference type="ARBA" id="ARBA00023270"/>
    </source>
</evidence>
<feature type="modified residue" description="Pyruvic acid (Ser); by autocatalysis" evidence="10">
    <location>
        <position position="78"/>
    </location>
</feature>
<dbReference type="GO" id="GO:0005829">
    <property type="term" value="C:cytosol"/>
    <property type="evidence" value="ECO:0007669"/>
    <property type="project" value="TreeGrafter"/>
</dbReference>
<evidence type="ECO:0000313" key="12">
    <source>
        <dbReference type="Proteomes" id="UP000266677"/>
    </source>
</evidence>
<dbReference type="AlphaFoldDB" id="A0A3A4JW48"/>
<comment type="catalytic activity">
    <reaction evidence="10">
        <text>S-adenosyl-L-methionine + H(+) = S-adenosyl 3-(methylsulfanyl)propylamine + CO2</text>
        <dbReference type="Rhea" id="RHEA:15981"/>
        <dbReference type="ChEBI" id="CHEBI:15378"/>
        <dbReference type="ChEBI" id="CHEBI:16526"/>
        <dbReference type="ChEBI" id="CHEBI:57443"/>
        <dbReference type="ChEBI" id="CHEBI:59789"/>
        <dbReference type="EC" id="4.1.1.50"/>
    </reaction>
</comment>
<evidence type="ECO:0000256" key="6">
    <source>
        <dbReference type="ARBA" id="ARBA00023145"/>
    </source>
</evidence>
<dbReference type="Proteomes" id="UP000266677">
    <property type="component" value="Unassembled WGS sequence"/>
</dbReference>
<feature type="site" description="Cleavage (non-hydrolytic); by autolysis" evidence="10">
    <location>
        <begin position="77"/>
        <end position="78"/>
    </location>
</feature>
<dbReference type="Gene3D" id="3.30.160.750">
    <property type="match status" value="1"/>
</dbReference>
<name>A0A3A4JW48_9NOCA</name>
<sequence>MSNAPESVDDEVDVTGLFTGQHVLVELHGVERGPLDDEKFLCRTLEQTLIDAGATVLDIVSRRFSPQGVTVLAVLSESHASIHTYPELGSVFIDVFTCGKRARPQLAVQLLAEALRAPRMESTVIQRGRTY</sequence>
<evidence type="ECO:0000256" key="1">
    <source>
        <dbReference type="ARBA" id="ARBA00022691"/>
    </source>
</evidence>
<dbReference type="SUPFAM" id="SSF56276">
    <property type="entry name" value="S-adenosylmethionine decarboxylase"/>
    <property type="match status" value="1"/>
</dbReference>
<evidence type="ECO:0000256" key="4">
    <source>
        <dbReference type="ARBA" id="ARBA00023066"/>
    </source>
</evidence>
<dbReference type="InterPro" id="IPR042286">
    <property type="entry name" value="AdoMetDC_C"/>
</dbReference>
<gene>
    <name evidence="11" type="primary">speD</name>
    <name evidence="10" type="synonym">speH</name>
    <name evidence="11" type="ORF">D5S18_27080</name>
</gene>
<protein>
    <recommendedName>
        <fullName evidence="10">S-adenosylmethionine decarboxylase proenzyme</fullName>
        <shortName evidence="10">AdoMetDC</shortName>
        <shortName evidence="10">SAMDC</shortName>
        <ecNumber evidence="10">4.1.1.50</ecNumber>
    </recommendedName>
    <component>
        <recommendedName>
            <fullName evidence="10">S-adenosylmethionine decarboxylase beta chain</fullName>
        </recommendedName>
    </component>
    <component>
        <recommendedName>
            <fullName evidence="10">S-adenosylmethionine decarboxylase alpha chain</fullName>
        </recommendedName>
    </component>
</protein>
<proteinExistence type="inferred from homology"/>
<comment type="cofactor">
    <cofactor evidence="10">
        <name>pyruvate</name>
        <dbReference type="ChEBI" id="CHEBI:15361"/>
    </cofactor>
    <text evidence="10">Binds 1 pyruvoyl group covalently per subunit.</text>
</comment>
<dbReference type="GO" id="GO:0008295">
    <property type="term" value="P:spermidine biosynthetic process"/>
    <property type="evidence" value="ECO:0007669"/>
    <property type="project" value="UniProtKB-UniRule"/>
</dbReference>
<dbReference type="Gene3D" id="3.30.360.110">
    <property type="entry name" value="S-adenosylmethionine decarboxylase domain"/>
    <property type="match status" value="1"/>
</dbReference>
<dbReference type="OrthoDB" id="9793120at2"/>
<evidence type="ECO:0000256" key="5">
    <source>
        <dbReference type="ARBA" id="ARBA00023115"/>
    </source>
</evidence>
<keyword evidence="9 10" id="KW-0670">Pyruvate</keyword>
<dbReference type="InterPro" id="IPR017716">
    <property type="entry name" value="S-AdoMet_deCOase_pro-enz"/>
</dbReference>
<keyword evidence="8 10" id="KW-0704">Schiff base</keyword>
<dbReference type="InterPro" id="IPR003826">
    <property type="entry name" value="AdoMetDC_fam_prok"/>
</dbReference>
<comment type="pathway">
    <text evidence="10">Amine and polyamine biosynthesis; S-adenosylmethioninamine biosynthesis; S-adenosylmethioninamine from S-adenosyl-L-methionine: step 1/1.</text>
</comment>
<feature type="active site" description="Proton donor; for catalytic activity" evidence="10">
    <location>
        <position position="98"/>
    </location>
</feature>
<feature type="chain" id="PRO_5023565891" description="S-adenosylmethionine decarboxylase beta chain" evidence="10">
    <location>
        <begin position="1"/>
        <end position="77"/>
    </location>
</feature>
<dbReference type="PANTHER" id="PTHR33866:SF2">
    <property type="entry name" value="S-ADENOSYLMETHIONINE DECARBOXYLASE PROENZYME"/>
    <property type="match status" value="1"/>
</dbReference>
<dbReference type="PANTHER" id="PTHR33866">
    <property type="entry name" value="S-ADENOSYLMETHIONINE DECARBOXYLASE PROENZYME"/>
    <property type="match status" value="1"/>
</dbReference>
<keyword evidence="5 10" id="KW-0620">Polyamine biosynthesis</keyword>
<feature type="chain" id="PRO_5023565892" description="S-adenosylmethionine decarboxylase alpha chain" evidence="10">
    <location>
        <begin position="78"/>
        <end position="131"/>
    </location>
</feature>
<dbReference type="EMBL" id="QZFU01000036">
    <property type="protein sequence ID" value="RJO70852.1"/>
    <property type="molecule type" value="Genomic_DNA"/>
</dbReference>
<feature type="active site" description="Schiff-base intermediate with substrate; via pyruvic acid" evidence="10">
    <location>
        <position position="78"/>
    </location>
</feature>
<keyword evidence="1 10" id="KW-0949">S-adenosyl-L-methionine</keyword>
<dbReference type="Pfam" id="PF02675">
    <property type="entry name" value="AdoMet_dc"/>
    <property type="match status" value="1"/>
</dbReference>
<dbReference type="RefSeq" id="WP_120043909.1">
    <property type="nucleotide sequence ID" value="NZ_QZFU01000036.1"/>
</dbReference>
<accession>A0A3A4JW48</accession>
<dbReference type="UniPathway" id="UPA00331">
    <property type="reaction ID" value="UER00451"/>
</dbReference>
<evidence type="ECO:0000256" key="9">
    <source>
        <dbReference type="ARBA" id="ARBA00023317"/>
    </source>
</evidence>
<dbReference type="GO" id="GO:0004014">
    <property type="term" value="F:adenosylmethionine decarboxylase activity"/>
    <property type="evidence" value="ECO:0007669"/>
    <property type="project" value="UniProtKB-UniRule"/>
</dbReference>
<comment type="caution">
    <text evidence="11">The sequence shown here is derived from an EMBL/GenBank/DDBJ whole genome shotgun (WGS) entry which is preliminary data.</text>
</comment>
<comment type="subunit">
    <text evidence="10">Heterotetramer of two alpha and two beta chains arranged as a dimer of alpha/beta heterodimers.</text>
</comment>
<evidence type="ECO:0000256" key="2">
    <source>
        <dbReference type="ARBA" id="ARBA00022793"/>
    </source>
</evidence>
<organism evidence="11 12">
    <name type="scientific">Nocardia panacis</name>
    <dbReference type="NCBI Taxonomy" id="2340916"/>
    <lineage>
        <taxon>Bacteria</taxon>
        <taxon>Bacillati</taxon>
        <taxon>Actinomycetota</taxon>
        <taxon>Actinomycetes</taxon>
        <taxon>Mycobacteriales</taxon>
        <taxon>Nocardiaceae</taxon>
        <taxon>Nocardia</taxon>
    </lineage>
</organism>
<dbReference type="NCBIfam" id="TIGR03330">
    <property type="entry name" value="SAM_DCase_Bsu"/>
    <property type="match status" value="1"/>
</dbReference>
<evidence type="ECO:0000256" key="7">
    <source>
        <dbReference type="ARBA" id="ARBA00023239"/>
    </source>
</evidence>
<evidence type="ECO:0000256" key="3">
    <source>
        <dbReference type="ARBA" id="ARBA00022813"/>
    </source>
</evidence>
<keyword evidence="4 10" id="KW-0745">Spermidine biosynthesis</keyword>
<evidence type="ECO:0000256" key="10">
    <source>
        <dbReference type="HAMAP-Rule" id="MF_00464"/>
    </source>
</evidence>
<comment type="similarity">
    <text evidence="10">Belongs to the prokaryotic AdoMetDC family. Type 1 subfamily.</text>
</comment>
<keyword evidence="3 10" id="KW-0068">Autocatalytic cleavage</keyword>
<dbReference type="EC" id="4.1.1.50" evidence="10"/>
<keyword evidence="7 10" id="KW-0456">Lyase</keyword>
<evidence type="ECO:0000313" key="11">
    <source>
        <dbReference type="EMBL" id="RJO70852.1"/>
    </source>
</evidence>
<keyword evidence="2 10" id="KW-0210">Decarboxylase</keyword>
<dbReference type="InterPro" id="IPR016067">
    <property type="entry name" value="S-AdoMet_deCO2ase_core"/>
</dbReference>
<dbReference type="HAMAP" id="MF_00464">
    <property type="entry name" value="AdoMetDC_1"/>
    <property type="match status" value="1"/>
</dbReference>
<keyword evidence="12" id="KW-1185">Reference proteome</keyword>
<reference evidence="11 12" key="1">
    <citation type="submission" date="2018-09" db="EMBL/GenBank/DDBJ databases">
        <title>YIM PH21274 draft genome.</title>
        <authorList>
            <person name="Miao C."/>
        </authorList>
    </citation>
    <scope>NUCLEOTIDE SEQUENCE [LARGE SCALE GENOMIC DNA]</scope>
    <source>
        <strain evidence="11 12">YIM PH 21724</strain>
    </source>
</reference>
<dbReference type="InterPro" id="IPR042284">
    <property type="entry name" value="AdoMetDC_N"/>
</dbReference>